<sequence length="441" mass="48367">MSSSNDILGIPETKDPMPGTLLDIIELRRLNVPQHSSTSSSSSSFSSSRPDPEVLLYETARLPWSFGYGTRAFGGTILAVGVQAAYTSLLDKMGLEQADAYALYSFQGSFLSPTKLTQSLRIRVTPVRNSRSFATRVVQGFQYEDDGQERNTFIAFADFVRRGQPTVEGGTFSVQPMNPVTKSAWDGPEKLKDVMDINAVRRREYDDGVRSGTTEPNLKLDRAIALESLKWTPISKLQEHRPLPTSPIHESVTGFDVDRPTTQDSLSVTDKTAADYLRWTESPAELLRANPERTQASGWTLASLNVCSLSLSLDYHLAGIALFFSKIPRAHALFVSLDFSLRFHVSDIDATQWHLREVKAISGGEGRSFSEAGVWKGNTLVATISQQCYCRPTQLPTDGGPAVDTISQSNPADPNAPAPKTDLSTEAGRESRATDGRNSKL</sequence>
<dbReference type="GO" id="GO:0047617">
    <property type="term" value="F:fatty acyl-CoA hydrolase activity"/>
    <property type="evidence" value="ECO:0007669"/>
    <property type="project" value="InterPro"/>
</dbReference>
<gene>
    <name evidence="6" type="ORF">A4X06_0g3648</name>
</gene>
<evidence type="ECO:0000256" key="1">
    <source>
        <dbReference type="ARBA" id="ARBA00006538"/>
    </source>
</evidence>
<reference evidence="6" key="2">
    <citation type="journal article" date="2019" name="IMA Fungus">
        <title>Genome sequencing and comparison of five Tilletia species to identify candidate genes for the detection of regulated species infecting wheat.</title>
        <authorList>
            <person name="Nguyen H.D.T."/>
            <person name="Sultana T."/>
            <person name="Kesanakurti P."/>
            <person name="Hambleton S."/>
        </authorList>
    </citation>
    <scope>NUCLEOTIDE SEQUENCE</scope>
    <source>
        <strain evidence="6">DAOMC 236426</strain>
    </source>
</reference>
<feature type="compositionally biased region" description="Basic and acidic residues" evidence="3">
    <location>
        <begin position="427"/>
        <end position="441"/>
    </location>
</feature>
<dbReference type="Pfam" id="PF13622">
    <property type="entry name" value="4HBT_3"/>
    <property type="match status" value="1"/>
</dbReference>
<feature type="domain" description="Acyl-CoA thioesterase-like N-terminal HotDog" evidence="4">
    <location>
        <begin position="67"/>
        <end position="159"/>
    </location>
</feature>
<keyword evidence="7" id="KW-1185">Reference proteome</keyword>
<dbReference type="GO" id="GO:0006637">
    <property type="term" value="P:acyl-CoA metabolic process"/>
    <property type="evidence" value="ECO:0007669"/>
    <property type="project" value="InterPro"/>
</dbReference>
<evidence type="ECO:0000259" key="5">
    <source>
        <dbReference type="Pfam" id="PF20789"/>
    </source>
</evidence>
<dbReference type="InterPro" id="IPR042171">
    <property type="entry name" value="Acyl-CoA_hotdog"/>
</dbReference>
<organism evidence="6 7">
    <name type="scientific">Tilletia controversa</name>
    <name type="common">dwarf bunt fungus</name>
    <dbReference type="NCBI Taxonomy" id="13291"/>
    <lineage>
        <taxon>Eukaryota</taxon>
        <taxon>Fungi</taxon>
        <taxon>Dikarya</taxon>
        <taxon>Basidiomycota</taxon>
        <taxon>Ustilaginomycotina</taxon>
        <taxon>Exobasidiomycetes</taxon>
        <taxon>Tilletiales</taxon>
        <taxon>Tilletiaceae</taxon>
        <taxon>Tilletia</taxon>
    </lineage>
</organism>
<dbReference type="Proteomes" id="UP000077684">
    <property type="component" value="Unassembled WGS sequence"/>
</dbReference>
<proteinExistence type="inferred from homology"/>
<dbReference type="AlphaFoldDB" id="A0A8X7SX80"/>
<dbReference type="InterPro" id="IPR029069">
    <property type="entry name" value="HotDog_dom_sf"/>
</dbReference>
<dbReference type="CDD" id="cd03444">
    <property type="entry name" value="Thioesterase_II_repeat1"/>
    <property type="match status" value="1"/>
</dbReference>
<dbReference type="SUPFAM" id="SSF54637">
    <property type="entry name" value="Thioesterase/thiol ester dehydrase-isomerase"/>
    <property type="match status" value="2"/>
</dbReference>
<dbReference type="PANTHER" id="PTHR11066:SF35">
    <property type="entry name" value="ACYL-COA THIOESTERASE II"/>
    <property type="match status" value="1"/>
</dbReference>
<evidence type="ECO:0000313" key="6">
    <source>
        <dbReference type="EMBL" id="KAE8248527.1"/>
    </source>
</evidence>
<feature type="domain" description="Acyl-CoA thioesterase-like C-terminal" evidence="5">
    <location>
        <begin position="275"/>
        <end position="389"/>
    </location>
</feature>
<dbReference type="GO" id="GO:0009062">
    <property type="term" value="P:fatty acid catabolic process"/>
    <property type="evidence" value="ECO:0007669"/>
    <property type="project" value="TreeGrafter"/>
</dbReference>
<dbReference type="GO" id="GO:0005782">
    <property type="term" value="C:peroxisomal matrix"/>
    <property type="evidence" value="ECO:0007669"/>
    <property type="project" value="UniProtKB-SubCell"/>
</dbReference>
<dbReference type="InterPro" id="IPR049449">
    <property type="entry name" value="TesB_ACOT8-like_N"/>
</dbReference>
<dbReference type="InterPro" id="IPR049450">
    <property type="entry name" value="ACOT8-like_C"/>
</dbReference>
<comment type="similarity">
    <text evidence="1">Belongs to the C/M/P thioester hydrolase family.</text>
</comment>
<evidence type="ECO:0000256" key="2">
    <source>
        <dbReference type="ARBA" id="ARBA00022801"/>
    </source>
</evidence>
<dbReference type="Gene3D" id="2.40.160.210">
    <property type="entry name" value="Acyl-CoA thioesterase, double hotdog domain"/>
    <property type="match status" value="1"/>
</dbReference>
<dbReference type="PANTHER" id="PTHR11066">
    <property type="entry name" value="ACYL-COA THIOESTERASE"/>
    <property type="match status" value="1"/>
</dbReference>
<name>A0A8X7SX80_9BASI</name>
<accession>A0A8X7SX80</accession>
<dbReference type="InterPro" id="IPR003703">
    <property type="entry name" value="Acyl_CoA_thio"/>
</dbReference>
<keyword evidence="2" id="KW-0378">Hydrolase</keyword>
<protein>
    <recommendedName>
        <fullName evidence="8">Acyl-CoA thioesterase II</fullName>
    </recommendedName>
</protein>
<dbReference type="EMBL" id="LWDE02000343">
    <property type="protein sequence ID" value="KAE8248527.1"/>
    <property type="molecule type" value="Genomic_DNA"/>
</dbReference>
<feature type="region of interest" description="Disordered" evidence="3">
    <location>
        <begin position="399"/>
        <end position="441"/>
    </location>
</feature>
<comment type="caution">
    <text evidence="6">The sequence shown here is derived from an EMBL/GenBank/DDBJ whole genome shotgun (WGS) entry which is preliminary data.</text>
</comment>
<evidence type="ECO:0008006" key="8">
    <source>
        <dbReference type="Google" id="ProtNLM"/>
    </source>
</evidence>
<feature type="region of interest" description="Disordered" evidence="3">
    <location>
        <begin position="240"/>
        <end position="264"/>
    </location>
</feature>
<dbReference type="Pfam" id="PF20789">
    <property type="entry name" value="4HBT_3C"/>
    <property type="match status" value="1"/>
</dbReference>
<evidence type="ECO:0000313" key="7">
    <source>
        <dbReference type="Proteomes" id="UP000077684"/>
    </source>
</evidence>
<evidence type="ECO:0000259" key="4">
    <source>
        <dbReference type="Pfam" id="PF13622"/>
    </source>
</evidence>
<evidence type="ECO:0000256" key="3">
    <source>
        <dbReference type="SAM" id="MobiDB-lite"/>
    </source>
</evidence>
<reference evidence="6" key="1">
    <citation type="submission" date="2016-04" db="EMBL/GenBank/DDBJ databases">
        <authorList>
            <person name="Nguyen H.D."/>
            <person name="Samba Siva P."/>
            <person name="Cullis J."/>
            <person name="Levesque C.A."/>
            <person name="Hambleton S."/>
        </authorList>
    </citation>
    <scope>NUCLEOTIDE SEQUENCE</scope>
    <source>
        <strain evidence="6">DAOMC 236426</strain>
    </source>
</reference>